<evidence type="ECO:0000313" key="1">
    <source>
        <dbReference type="Proteomes" id="UP000887579"/>
    </source>
</evidence>
<name>A0AC34FYA9_9BILA</name>
<reference evidence="2" key="1">
    <citation type="submission" date="2022-11" db="UniProtKB">
        <authorList>
            <consortium name="WormBaseParasite"/>
        </authorList>
    </citation>
    <scope>IDENTIFICATION</scope>
</reference>
<dbReference type="Proteomes" id="UP000887579">
    <property type="component" value="Unplaced"/>
</dbReference>
<dbReference type="WBParaSite" id="ES5_v2.g22386.t1">
    <property type="protein sequence ID" value="ES5_v2.g22386.t1"/>
    <property type="gene ID" value="ES5_v2.g22386"/>
</dbReference>
<organism evidence="1 2">
    <name type="scientific">Panagrolaimus sp. ES5</name>
    <dbReference type="NCBI Taxonomy" id="591445"/>
    <lineage>
        <taxon>Eukaryota</taxon>
        <taxon>Metazoa</taxon>
        <taxon>Ecdysozoa</taxon>
        <taxon>Nematoda</taxon>
        <taxon>Chromadorea</taxon>
        <taxon>Rhabditida</taxon>
        <taxon>Tylenchina</taxon>
        <taxon>Panagrolaimomorpha</taxon>
        <taxon>Panagrolaimoidea</taxon>
        <taxon>Panagrolaimidae</taxon>
        <taxon>Panagrolaimus</taxon>
    </lineage>
</organism>
<accession>A0AC34FYA9</accession>
<sequence length="167" mass="19955">AHKSVLIESSTVFAAMFESEYKWKEKEENKYEIQDFPYKTVQNAIEYCYELINIDKLEEIILLFKFADKYDMKELKDDLVESLALTPLNLVEYSNLFFQNNLEEFLEKCYIYFLHCKSFSIPIKDLELLNVEIKNTFVMKMFSNVPDDKIPEPSDHTTDQEWNNHFS</sequence>
<evidence type="ECO:0000313" key="2">
    <source>
        <dbReference type="WBParaSite" id="ES5_v2.g22386.t1"/>
    </source>
</evidence>
<protein>
    <submittedName>
        <fullName evidence="2">BTB domain-containing protein</fullName>
    </submittedName>
</protein>
<proteinExistence type="predicted"/>